<dbReference type="Proteomes" id="UP000285768">
    <property type="component" value="Chromosome"/>
</dbReference>
<dbReference type="Gene3D" id="2.40.160.20">
    <property type="match status" value="1"/>
</dbReference>
<comment type="similarity">
    <text evidence="1">Belongs to the UPF0311 family.</text>
</comment>
<keyword evidence="3" id="KW-1185">Reference proteome</keyword>
<reference evidence="2 3" key="1">
    <citation type="submission" date="2019-01" db="EMBL/GenBank/DDBJ databases">
        <title>Leucobacter muris sp. nov. isolated from the nose of a laboratory mouse.</title>
        <authorList>
            <person name="Benga L."/>
            <person name="Sproeer C."/>
            <person name="Schumann P."/>
            <person name="Verbarg S."/>
            <person name="Bunk B."/>
            <person name="Engelhardt E."/>
            <person name="Benten P.M."/>
            <person name="Sager M."/>
        </authorList>
    </citation>
    <scope>NUCLEOTIDE SEQUENCE [LARGE SCALE GENOMIC DNA]</scope>
    <source>
        <strain evidence="2 3">DSM 101948</strain>
    </source>
</reference>
<dbReference type="PANTHER" id="PTHR37315">
    <property type="entry name" value="UPF0311 PROTEIN BLR7842"/>
    <property type="match status" value="1"/>
</dbReference>
<evidence type="ECO:0000313" key="3">
    <source>
        <dbReference type="Proteomes" id="UP000285768"/>
    </source>
</evidence>
<dbReference type="RefSeq" id="WP_128387131.1">
    <property type="nucleotide sequence ID" value="NZ_CP035037.1"/>
</dbReference>
<organism evidence="2 3">
    <name type="scientific">Leucobacter muris</name>
    <dbReference type="NCBI Taxonomy" id="1935379"/>
    <lineage>
        <taxon>Bacteria</taxon>
        <taxon>Bacillati</taxon>
        <taxon>Actinomycetota</taxon>
        <taxon>Actinomycetes</taxon>
        <taxon>Micrococcales</taxon>
        <taxon>Microbacteriaceae</taxon>
        <taxon>Leucobacter</taxon>
    </lineage>
</organism>
<dbReference type="InterPro" id="IPR020915">
    <property type="entry name" value="UPF0311"/>
</dbReference>
<dbReference type="HAMAP" id="MF_00775">
    <property type="entry name" value="UPF0311"/>
    <property type="match status" value="1"/>
</dbReference>
<dbReference type="Pfam" id="PF11578">
    <property type="entry name" value="DUF3237"/>
    <property type="match status" value="1"/>
</dbReference>
<evidence type="ECO:0000313" key="2">
    <source>
        <dbReference type="EMBL" id="QAB18213.1"/>
    </source>
</evidence>
<dbReference type="EMBL" id="CP035037">
    <property type="protein sequence ID" value="QAB18213.1"/>
    <property type="molecule type" value="Genomic_DNA"/>
</dbReference>
<name>A0ABX5QGT2_9MICO</name>
<sequence>MTAATATAPAAARAPGELPAPTLEYVFEIRATVDPDLRIGRGADELLTFTPISGGSVTGPRLNGEVLAGGGDWAVERSGTAQLEARYLIRADDGAVIDVLNRGYFRATDEVMARMERGEAVPESDPGLYFRTAPVFQTDAPAHRWLAEHQFIGLARDGEGGAGEPQVCIRVFAVR</sequence>
<protein>
    <recommendedName>
        <fullName evidence="1">UPF0311 protein Leucomu_10030</fullName>
    </recommendedName>
</protein>
<evidence type="ECO:0000256" key="1">
    <source>
        <dbReference type="HAMAP-Rule" id="MF_00775"/>
    </source>
</evidence>
<accession>A0ABX5QGT2</accession>
<proteinExistence type="inferred from homology"/>
<dbReference type="PANTHER" id="PTHR37315:SF1">
    <property type="entry name" value="UPF0311 PROTEIN BLR7842"/>
    <property type="match status" value="1"/>
</dbReference>
<gene>
    <name evidence="2" type="ORF">Leucomu_10030</name>
</gene>